<protein>
    <submittedName>
        <fullName evidence="3">Uncharacterized protein</fullName>
    </submittedName>
</protein>
<reference evidence="3" key="1">
    <citation type="submission" date="2021-01" db="EMBL/GenBank/DDBJ databases">
        <authorList>
            <person name="Zahm M."/>
            <person name="Roques C."/>
            <person name="Cabau C."/>
            <person name="Klopp C."/>
            <person name="Donnadieu C."/>
            <person name="Jouanno E."/>
            <person name="Lampietro C."/>
            <person name="Louis A."/>
            <person name="Herpin A."/>
            <person name="Echchiki A."/>
            <person name="Berthelot C."/>
            <person name="Parey E."/>
            <person name="Roest-Crollius H."/>
            <person name="Braasch I."/>
            <person name="Postlethwait J."/>
            <person name="Bobe J."/>
            <person name="Montfort J."/>
            <person name="Bouchez O."/>
            <person name="Begum T."/>
            <person name="Mejri S."/>
            <person name="Adams A."/>
            <person name="Chen W.-J."/>
            <person name="Guiguen Y."/>
        </authorList>
    </citation>
    <scope>NUCLEOTIDE SEQUENCE</scope>
    <source>
        <tissue evidence="3">Blood</tissue>
    </source>
</reference>
<keyword evidence="2" id="KW-0472">Membrane</keyword>
<dbReference type="InterPro" id="IPR043136">
    <property type="entry name" value="B30.2/SPRY_sf"/>
</dbReference>
<accession>A0A8T3D7R6</accession>
<evidence type="ECO:0000313" key="3">
    <source>
        <dbReference type="EMBL" id="KAI1892336.1"/>
    </source>
</evidence>
<evidence type="ECO:0000256" key="2">
    <source>
        <dbReference type="SAM" id="Phobius"/>
    </source>
</evidence>
<gene>
    <name evidence="3" type="ORF">AGOR_G00132310</name>
</gene>
<dbReference type="InterPro" id="IPR013783">
    <property type="entry name" value="Ig-like_fold"/>
</dbReference>
<sequence>MSWNSSDGQTLTGVSLETEEQGDSALKDIRNRVTLTVGAGLQVTCSLLNPAPQTETHKVLTITGDFLPDVSPWLPAFFVVFPLVVMAAGVTGYLFKCRRDSIKEKEHQTRRAEREPLMQQDEYAELKKELSGARAVSKSEWKRIQNKRNGSVSLSPGSEGPELSSGNHYWEVNLTDVAKWRVGVKDKGAVLRNDSPRDGGVVSLLQPRDGVPRPAPSRFSHQPEQAAQVCRSPAGLQ</sequence>
<feature type="compositionally biased region" description="Low complexity" evidence="1">
    <location>
        <begin position="153"/>
        <end position="166"/>
    </location>
</feature>
<keyword evidence="2" id="KW-0812">Transmembrane</keyword>
<keyword evidence="4" id="KW-1185">Reference proteome</keyword>
<feature type="region of interest" description="Disordered" evidence="1">
    <location>
        <begin position="147"/>
        <end position="166"/>
    </location>
</feature>
<name>A0A8T3D7R6_9TELE</name>
<feature type="region of interest" description="Disordered" evidence="1">
    <location>
        <begin position="191"/>
        <end position="237"/>
    </location>
</feature>
<dbReference type="Gene3D" id="2.60.120.920">
    <property type="match status" value="1"/>
</dbReference>
<dbReference type="OrthoDB" id="10055806at2759"/>
<dbReference type="AlphaFoldDB" id="A0A8T3D7R6"/>
<dbReference type="EMBL" id="JAERUA010000012">
    <property type="protein sequence ID" value="KAI1892336.1"/>
    <property type="molecule type" value="Genomic_DNA"/>
</dbReference>
<feature type="transmembrane region" description="Helical" evidence="2">
    <location>
        <begin position="73"/>
        <end position="95"/>
    </location>
</feature>
<evidence type="ECO:0000256" key="1">
    <source>
        <dbReference type="SAM" id="MobiDB-lite"/>
    </source>
</evidence>
<dbReference type="InterPro" id="IPR013320">
    <property type="entry name" value="ConA-like_dom_sf"/>
</dbReference>
<evidence type="ECO:0000313" key="4">
    <source>
        <dbReference type="Proteomes" id="UP000829720"/>
    </source>
</evidence>
<organism evidence="3 4">
    <name type="scientific">Albula goreensis</name>
    <dbReference type="NCBI Taxonomy" id="1534307"/>
    <lineage>
        <taxon>Eukaryota</taxon>
        <taxon>Metazoa</taxon>
        <taxon>Chordata</taxon>
        <taxon>Craniata</taxon>
        <taxon>Vertebrata</taxon>
        <taxon>Euteleostomi</taxon>
        <taxon>Actinopterygii</taxon>
        <taxon>Neopterygii</taxon>
        <taxon>Teleostei</taxon>
        <taxon>Albuliformes</taxon>
        <taxon>Albulidae</taxon>
        <taxon>Albula</taxon>
    </lineage>
</organism>
<dbReference type="Proteomes" id="UP000829720">
    <property type="component" value="Unassembled WGS sequence"/>
</dbReference>
<dbReference type="SUPFAM" id="SSF49899">
    <property type="entry name" value="Concanavalin A-like lectins/glucanases"/>
    <property type="match status" value="1"/>
</dbReference>
<proteinExistence type="predicted"/>
<keyword evidence="2" id="KW-1133">Transmembrane helix</keyword>
<dbReference type="Gene3D" id="2.60.40.10">
    <property type="entry name" value="Immunoglobulins"/>
    <property type="match status" value="1"/>
</dbReference>
<comment type="caution">
    <text evidence="3">The sequence shown here is derived from an EMBL/GenBank/DDBJ whole genome shotgun (WGS) entry which is preliminary data.</text>
</comment>